<evidence type="ECO:0000313" key="2">
    <source>
        <dbReference type="EMBL" id="BBO72979.1"/>
    </source>
</evidence>
<keyword evidence="3" id="KW-1185">Reference proteome</keyword>
<evidence type="ECO:0000313" key="3">
    <source>
        <dbReference type="Proteomes" id="UP000427769"/>
    </source>
</evidence>
<dbReference type="InterPro" id="IPR029044">
    <property type="entry name" value="Nucleotide-diphossugar_trans"/>
</dbReference>
<dbReference type="KEGG" id="dwd:DSCW_03960"/>
<dbReference type="GO" id="GO:0016758">
    <property type="term" value="F:hexosyltransferase activity"/>
    <property type="evidence" value="ECO:0007669"/>
    <property type="project" value="UniProtKB-ARBA"/>
</dbReference>
<proteinExistence type="predicted"/>
<feature type="domain" description="Glycosyltransferase 2-like" evidence="1">
    <location>
        <begin position="29"/>
        <end position="162"/>
    </location>
</feature>
<evidence type="ECO:0000259" key="1">
    <source>
        <dbReference type="Pfam" id="PF00535"/>
    </source>
</evidence>
<dbReference type="InterPro" id="IPR001173">
    <property type="entry name" value="Glyco_trans_2-like"/>
</dbReference>
<dbReference type="Gene3D" id="3.90.550.10">
    <property type="entry name" value="Spore Coat Polysaccharide Biosynthesis Protein SpsA, Chain A"/>
    <property type="match status" value="1"/>
</dbReference>
<organism evidence="2 3">
    <name type="scientific">Desulfosarcina widdelii</name>
    <dbReference type="NCBI Taxonomy" id="947919"/>
    <lineage>
        <taxon>Bacteria</taxon>
        <taxon>Pseudomonadati</taxon>
        <taxon>Thermodesulfobacteriota</taxon>
        <taxon>Desulfobacteria</taxon>
        <taxon>Desulfobacterales</taxon>
        <taxon>Desulfosarcinaceae</taxon>
        <taxon>Desulfosarcina</taxon>
    </lineage>
</organism>
<dbReference type="PANTHER" id="PTHR22916:SF3">
    <property type="entry name" value="UDP-GLCNAC:BETAGAL BETA-1,3-N-ACETYLGLUCOSAMINYLTRANSFERASE-LIKE PROTEIN 1"/>
    <property type="match status" value="1"/>
</dbReference>
<accession>A0A5K7YY78</accession>
<dbReference type="AlphaFoldDB" id="A0A5K7YY78"/>
<sequence length="317" mass="37359">MLAEISIYGLTLYIYVDKMEIDYNKYLISVITPTYNRRNFIGSAINSVLNQSYKNIEHIIVDDGSNDKTSDLVRDIQKSDPRVKYYYQENKGQSSARNFGLKLAMGDFICFLDSDDIFLEEHIEKCLKVFKKNPEVDIVYGDWIPINEKGIKKNIKNLKRYTGKITYQLFCNNCVSMNSVMVRSKCFKEMGGMNENCEVADDYDLWLRLSTKYKFYYIPEPLAYYRISIDQISSNKMKRFEANEKILLNFIRNYPKSLTNEQIKDGLSRFYLRKARYLGSINHKMKGFVCAMKALKYNFFSILVFRGIYRIIFPKKQ</sequence>
<dbReference type="Proteomes" id="UP000427769">
    <property type="component" value="Chromosome"/>
</dbReference>
<keyword evidence="2" id="KW-0808">Transferase</keyword>
<dbReference type="SUPFAM" id="SSF53448">
    <property type="entry name" value="Nucleotide-diphospho-sugar transferases"/>
    <property type="match status" value="1"/>
</dbReference>
<dbReference type="PANTHER" id="PTHR22916">
    <property type="entry name" value="GLYCOSYLTRANSFERASE"/>
    <property type="match status" value="1"/>
</dbReference>
<dbReference type="Pfam" id="PF00535">
    <property type="entry name" value="Glycos_transf_2"/>
    <property type="match status" value="1"/>
</dbReference>
<name>A0A5K7YY78_9BACT</name>
<reference evidence="2 3" key="1">
    <citation type="submission" date="2019-11" db="EMBL/GenBank/DDBJ databases">
        <title>Comparative genomics of hydrocarbon-degrading Desulfosarcina strains.</title>
        <authorList>
            <person name="Watanabe M."/>
            <person name="Kojima H."/>
            <person name="Fukui M."/>
        </authorList>
    </citation>
    <scope>NUCLEOTIDE SEQUENCE [LARGE SCALE GENOMIC DNA]</scope>
    <source>
        <strain evidence="2 3">PP31</strain>
    </source>
</reference>
<gene>
    <name evidence="2" type="ORF">DSCW_03960</name>
</gene>
<dbReference type="EMBL" id="AP021875">
    <property type="protein sequence ID" value="BBO72979.1"/>
    <property type="molecule type" value="Genomic_DNA"/>
</dbReference>
<protein>
    <submittedName>
        <fullName evidence="2">Glycosyl transferase</fullName>
    </submittedName>
</protein>